<accession>A0A4U8TND8</accession>
<feature type="transmembrane region" description="Helical" evidence="6">
    <location>
        <begin position="12"/>
        <end position="37"/>
    </location>
</feature>
<gene>
    <name evidence="8" type="ORF">LS65_004595</name>
</gene>
<comment type="subcellular location">
    <subcellularLocation>
        <location evidence="1">Cell membrane</location>
        <topology evidence="1">Multi-pass membrane protein</topology>
    </subcellularLocation>
</comment>
<dbReference type="RefSeq" id="WP_034362518.1">
    <property type="nucleotide sequence ID" value="NZ_CAJUDB010000010.1"/>
</dbReference>
<evidence type="ECO:0000256" key="6">
    <source>
        <dbReference type="SAM" id="Phobius"/>
    </source>
</evidence>
<reference evidence="8 9" key="1">
    <citation type="journal article" date="2014" name="Genome Announc.">
        <title>Draft genome sequences of eight enterohepatic helicobacter species isolated from both laboratory and wild rodents.</title>
        <authorList>
            <person name="Sheh A."/>
            <person name="Shen Z."/>
            <person name="Fox J.G."/>
        </authorList>
    </citation>
    <scope>NUCLEOTIDE SEQUENCE [LARGE SCALE GENOMIC DNA]</scope>
    <source>
        <strain evidence="8 9">MIT 01-6451</strain>
    </source>
</reference>
<dbReference type="AlphaFoldDB" id="A0A4U8TND8"/>
<evidence type="ECO:0000256" key="4">
    <source>
        <dbReference type="ARBA" id="ARBA00022989"/>
    </source>
</evidence>
<comment type="caution">
    <text evidence="8">The sequence shown here is derived from an EMBL/GenBank/DDBJ whole genome shotgun (WGS) entry which is preliminary data.</text>
</comment>
<keyword evidence="3 6" id="KW-0812">Transmembrane</keyword>
<dbReference type="Proteomes" id="UP000029707">
    <property type="component" value="Unassembled WGS sequence"/>
</dbReference>
<dbReference type="PANTHER" id="PTHR42709:SF6">
    <property type="entry name" value="UNDECAPRENYL PHOSPHATE TRANSPORTER A"/>
    <property type="match status" value="1"/>
</dbReference>
<dbReference type="GeneID" id="82321643"/>
<keyword evidence="4 6" id="KW-1133">Transmembrane helix</keyword>
<organism evidence="8 9">
    <name type="scientific">Helicobacter japonicus</name>
    <dbReference type="NCBI Taxonomy" id="425400"/>
    <lineage>
        <taxon>Bacteria</taxon>
        <taxon>Pseudomonadati</taxon>
        <taxon>Campylobacterota</taxon>
        <taxon>Epsilonproteobacteria</taxon>
        <taxon>Campylobacterales</taxon>
        <taxon>Helicobacteraceae</taxon>
        <taxon>Helicobacter</taxon>
    </lineage>
</organism>
<dbReference type="InterPro" id="IPR051311">
    <property type="entry name" value="DedA_domain"/>
</dbReference>
<dbReference type="STRING" id="425400.LS65_06550"/>
<feature type="transmembrane region" description="Helical" evidence="6">
    <location>
        <begin position="143"/>
        <end position="165"/>
    </location>
</feature>
<name>A0A4U8TND8_9HELI</name>
<keyword evidence="2" id="KW-1003">Cell membrane</keyword>
<evidence type="ECO:0000256" key="3">
    <source>
        <dbReference type="ARBA" id="ARBA00022692"/>
    </source>
</evidence>
<sequence>MGELLGSIINMIIEIVGTLGYVGIFIMMFLESSFFPFPSEVVMIPAGYLVFKGEMNAIIAVLCGIGGSLAGALFNYYLALKLGREFLIRYGKYVFFTEETMQKVETFFIKHGPISTFVGRLITIVRQYISLPAGLARMNLTKFCIYTSLGAGIWVVILTFIGYYAGAIFTQMDIDSIIHAFTSISLTEEEIELKNIVKQAGLYTLGFVIICVIAYVGYWRIKTKKR</sequence>
<evidence type="ECO:0000256" key="1">
    <source>
        <dbReference type="ARBA" id="ARBA00004651"/>
    </source>
</evidence>
<keyword evidence="9" id="KW-1185">Reference proteome</keyword>
<evidence type="ECO:0000256" key="2">
    <source>
        <dbReference type="ARBA" id="ARBA00022475"/>
    </source>
</evidence>
<dbReference type="GO" id="GO:0005886">
    <property type="term" value="C:plasma membrane"/>
    <property type="evidence" value="ECO:0007669"/>
    <property type="project" value="UniProtKB-SubCell"/>
</dbReference>
<dbReference type="Pfam" id="PF09335">
    <property type="entry name" value="VTT_dom"/>
    <property type="match status" value="1"/>
</dbReference>
<protein>
    <submittedName>
        <fullName evidence="8">DedA family protein</fullName>
    </submittedName>
</protein>
<keyword evidence="5 6" id="KW-0472">Membrane</keyword>
<evidence type="ECO:0000259" key="7">
    <source>
        <dbReference type="Pfam" id="PF09335"/>
    </source>
</evidence>
<feature type="domain" description="VTT" evidence="7">
    <location>
        <begin position="37"/>
        <end position="163"/>
    </location>
</feature>
<dbReference type="EMBL" id="JRMQ02000004">
    <property type="protein sequence ID" value="TLE02100.1"/>
    <property type="molecule type" value="Genomic_DNA"/>
</dbReference>
<evidence type="ECO:0000313" key="9">
    <source>
        <dbReference type="Proteomes" id="UP000029707"/>
    </source>
</evidence>
<dbReference type="PANTHER" id="PTHR42709">
    <property type="entry name" value="ALKALINE PHOSPHATASE LIKE PROTEIN"/>
    <property type="match status" value="1"/>
</dbReference>
<proteinExistence type="predicted"/>
<evidence type="ECO:0000256" key="5">
    <source>
        <dbReference type="ARBA" id="ARBA00023136"/>
    </source>
</evidence>
<feature type="transmembrane region" description="Helical" evidence="6">
    <location>
        <begin position="200"/>
        <end position="221"/>
    </location>
</feature>
<feature type="transmembrane region" description="Helical" evidence="6">
    <location>
        <begin position="57"/>
        <end position="79"/>
    </location>
</feature>
<evidence type="ECO:0000313" key="8">
    <source>
        <dbReference type="EMBL" id="TLE02100.1"/>
    </source>
</evidence>
<dbReference type="OrthoDB" id="9813426at2"/>
<dbReference type="InterPro" id="IPR032816">
    <property type="entry name" value="VTT_dom"/>
</dbReference>